<feature type="region of interest" description="Disordered" evidence="1">
    <location>
        <begin position="1"/>
        <end position="22"/>
    </location>
</feature>
<gene>
    <name evidence="2" type="ORF">SNE40_000325</name>
</gene>
<keyword evidence="3" id="KW-1185">Reference proteome</keyword>
<evidence type="ECO:0000313" key="2">
    <source>
        <dbReference type="EMBL" id="KAK6194759.1"/>
    </source>
</evidence>
<comment type="caution">
    <text evidence="2">The sequence shown here is derived from an EMBL/GenBank/DDBJ whole genome shotgun (WGS) entry which is preliminary data.</text>
</comment>
<feature type="region of interest" description="Disordered" evidence="1">
    <location>
        <begin position="115"/>
        <end position="135"/>
    </location>
</feature>
<reference evidence="2 3" key="1">
    <citation type="submission" date="2024-01" db="EMBL/GenBank/DDBJ databases">
        <title>The genome of the rayed Mediterranean limpet Patella caerulea (Linnaeus, 1758).</title>
        <authorList>
            <person name="Anh-Thu Weber A."/>
            <person name="Halstead-Nussloch G."/>
        </authorList>
    </citation>
    <scope>NUCLEOTIDE SEQUENCE [LARGE SCALE GENOMIC DNA]</scope>
    <source>
        <strain evidence="2">AATW-2023a</strain>
        <tissue evidence="2">Whole specimen</tissue>
    </source>
</reference>
<dbReference type="AlphaFoldDB" id="A0AAN8QGU3"/>
<evidence type="ECO:0000313" key="3">
    <source>
        <dbReference type="Proteomes" id="UP001347796"/>
    </source>
</evidence>
<feature type="region of interest" description="Disordered" evidence="1">
    <location>
        <begin position="170"/>
        <end position="213"/>
    </location>
</feature>
<evidence type="ECO:0000256" key="1">
    <source>
        <dbReference type="SAM" id="MobiDB-lite"/>
    </source>
</evidence>
<dbReference type="Proteomes" id="UP001347796">
    <property type="component" value="Unassembled WGS sequence"/>
</dbReference>
<organism evidence="2 3">
    <name type="scientific">Patella caerulea</name>
    <name type="common">Rayed Mediterranean limpet</name>
    <dbReference type="NCBI Taxonomy" id="87958"/>
    <lineage>
        <taxon>Eukaryota</taxon>
        <taxon>Metazoa</taxon>
        <taxon>Spiralia</taxon>
        <taxon>Lophotrochozoa</taxon>
        <taxon>Mollusca</taxon>
        <taxon>Gastropoda</taxon>
        <taxon>Patellogastropoda</taxon>
        <taxon>Patelloidea</taxon>
        <taxon>Patellidae</taxon>
        <taxon>Patella</taxon>
    </lineage>
</organism>
<feature type="region of interest" description="Disordered" evidence="1">
    <location>
        <begin position="290"/>
        <end position="317"/>
    </location>
</feature>
<dbReference type="EMBL" id="JAZGQO010000001">
    <property type="protein sequence ID" value="KAK6194759.1"/>
    <property type="molecule type" value="Genomic_DNA"/>
</dbReference>
<protein>
    <submittedName>
        <fullName evidence="2">Uncharacterized protein</fullName>
    </submittedName>
</protein>
<name>A0AAN8QGU3_PATCE</name>
<feature type="compositionally biased region" description="Basic and acidic residues" evidence="1">
    <location>
        <begin position="185"/>
        <end position="203"/>
    </location>
</feature>
<proteinExistence type="predicted"/>
<sequence length="317" mass="35684">MNGTPYTPRSKPHPRIKPEAQENAMKNRGGMEKWFDYDQNINDYNSPRPGDRLRTDEAKKIADVNKGCMNEFMEGYPDRPVERELHPRGVTGAGAEIADMNKGKGMKNLIDNYGNLGISDRPNPKVKGQDASENAERNHGQVNDVLNNYGNHPLSPPPNQKVSYGGEEVANKHKGKDMGPIIKMEGGKRSPREGKQRTLHQESDGMGWDELPPHQRIRPEAEQIISKYSKSDMTDIMKGAKSPNHLSPKTKILKHMTESEVPRPRTSPARTRPEAMQYYQRNNDSEMAAIMGGGTPITNGVHNNRNHSRMLNKSEDW</sequence>
<accession>A0AAN8QGU3</accession>